<dbReference type="SUPFAM" id="SSF52058">
    <property type="entry name" value="L domain-like"/>
    <property type="match status" value="1"/>
</dbReference>
<comment type="caution">
    <text evidence="8">The sequence shown here is derived from an EMBL/GenBank/DDBJ whole genome shotgun (WGS) entry which is preliminary data.</text>
</comment>
<dbReference type="EMBL" id="CM017872">
    <property type="protein sequence ID" value="KAG1326462.1"/>
    <property type="molecule type" value="Genomic_DNA"/>
</dbReference>
<proteinExistence type="predicted"/>
<evidence type="ECO:0000256" key="1">
    <source>
        <dbReference type="ARBA" id="ARBA00004167"/>
    </source>
</evidence>
<keyword evidence="6" id="KW-1133">Transmembrane helix</keyword>
<evidence type="ECO:0000313" key="9">
    <source>
        <dbReference type="Proteomes" id="UP000797356"/>
    </source>
</evidence>
<keyword evidence="8" id="KW-0808">Transferase</keyword>
<dbReference type="Pfam" id="PF00560">
    <property type="entry name" value="LRR_1"/>
    <property type="match status" value="3"/>
</dbReference>
<dbReference type="Gene3D" id="3.80.10.10">
    <property type="entry name" value="Ribonuclease Inhibitor"/>
    <property type="match status" value="1"/>
</dbReference>
<name>A0A8K0HTH2_COCNU</name>
<dbReference type="InterPro" id="IPR050994">
    <property type="entry name" value="At_inactive_RLKs"/>
</dbReference>
<dbReference type="InterPro" id="IPR001611">
    <property type="entry name" value="Leu-rich_rpt"/>
</dbReference>
<reference evidence="8" key="2">
    <citation type="submission" date="2019-07" db="EMBL/GenBank/DDBJ databases">
        <authorList>
            <person name="Yang Y."/>
            <person name="Bocs S."/>
            <person name="Baudouin L."/>
        </authorList>
    </citation>
    <scope>NUCLEOTIDE SEQUENCE</scope>
    <source>
        <tissue evidence="8">Spear leaf of Hainan Tall coconut</tissue>
    </source>
</reference>
<gene>
    <name evidence="8" type="ORF">COCNU_01G003960</name>
</gene>
<keyword evidence="8" id="KW-0418">Kinase</keyword>
<evidence type="ECO:0000256" key="2">
    <source>
        <dbReference type="ARBA" id="ARBA00022614"/>
    </source>
</evidence>
<keyword evidence="3" id="KW-0812">Transmembrane</keyword>
<evidence type="ECO:0000256" key="7">
    <source>
        <dbReference type="ARBA" id="ARBA00023136"/>
    </source>
</evidence>
<sequence>MVVEHRSLLDLKMVIGNPIGRDAVADHCHSWVSVACNATGHIVSLDISNLNLSGPIPPKLSLLSGLCYLNLSNNVFNGTFPSELSHLKNLRVLDLYNNNLTGILPIVATPPPLSSSLSLDSTDDRAVGKYILKPIIYVVND</sequence>
<keyword evidence="7" id="KW-0472">Membrane</keyword>
<dbReference type="AlphaFoldDB" id="A0A8K0HTH2"/>
<evidence type="ECO:0000256" key="4">
    <source>
        <dbReference type="ARBA" id="ARBA00022729"/>
    </source>
</evidence>
<dbReference type="GO" id="GO:0016301">
    <property type="term" value="F:kinase activity"/>
    <property type="evidence" value="ECO:0007669"/>
    <property type="project" value="UniProtKB-KW"/>
</dbReference>
<dbReference type="Proteomes" id="UP000797356">
    <property type="component" value="Chromosome 1"/>
</dbReference>
<evidence type="ECO:0000256" key="6">
    <source>
        <dbReference type="ARBA" id="ARBA00022989"/>
    </source>
</evidence>
<evidence type="ECO:0000313" key="8">
    <source>
        <dbReference type="EMBL" id="KAG1326462.1"/>
    </source>
</evidence>
<accession>A0A8K0HTH2</accession>
<evidence type="ECO:0000256" key="3">
    <source>
        <dbReference type="ARBA" id="ARBA00022692"/>
    </source>
</evidence>
<keyword evidence="9" id="KW-1185">Reference proteome</keyword>
<keyword evidence="8" id="KW-0675">Receptor</keyword>
<keyword evidence="5" id="KW-0677">Repeat</keyword>
<dbReference type="PANTHER" id="PTHR48010:SF58">
    <property type="entry name" value="RECEPTOR PROTEIN KINASE-LIKE PROTEIN ZAR1"/>
    <property type="match status" value="1"/>
</dbReference>
<dbReference type="FunFam" id="3.80.10.10:FF:000129">
    <property type="entry name" value="Leucine-rich repeat receptor-like kinase"/>
    <property type="match status" value="1"/>
</dbReference>
<dbReference type="PANTHER" id="PTHR48010">
    <property type="entry name" value="OS05G0588300 PROTEIN"/>
    <property type="match status" value="1"/>
</dbReference>
<protein>
    <submittedName>
        <fullName evidence="8">Putative leucine-rich repeat receptor-like serine/threonine-protein kinase BAM1</fullName>
    </submittedName>
</protein>
<dbReference type="OrthoDB" id="676979at2759"/>
<comment type="subcellular location">
    <subcellularLocation>
        <location evidence="1">Membrane</location>
        <topology evidence="1">Single-pass membrane protein</topology>
    </subcellularLocation>
</comment>
<dbReference type="PROSITE" id="PS51450">
    <property type="entry name" value="LRR"/>
    <property type="match status" value="1"/>
</dbReference>
<keyword evidence="4" id="KW-0732">Signal</keyword>
<evidence type="ECO:0000256" key="5">
    <source>
        <dbReference type="ARBA" id="ARBA00022737"/>
    </source>
</evidence>
<keyword evidence="2" id="KW-0433">Leucine-rich repeat</keyword>
<reference evidence="8" key="1">
    <citation type="journal article" date="2017" name="Gigascience">
        <title>The genome draft of coconut (Cocos nucifera).</title>
        <authorList>
            <person name="Xiao Y."/>
            <person name="Xu P."/>
            <person name="Fan H."/>
            <person name="Baudouin L."/>
            <person name="Xia W."/>
            <person name="Bocs S."/>
            <person name="Xu J."/>
            <person name="Li Q."/>
            <person name="Guo A."/>
            <person name="Zhou L."/>
            <person name="Li J."/>
            <person name="Wu Y."/>
            <person name="Ma Z."/>
            <person name="Armero A."/>
            <person name="Issali A.E."/>
            <person name="Liu N."/>
            <person name="Peng M."/>
            <person name="Yang Y."/>
        </authorList>
    </citation>
    <scope>NUCLEOTIDE SEQUENCE</scope>
    <source>
        <tissue evidence="8">Spear leaf of Hainan Tall coconut</tissue>
    </source>
</reference>
<dbReference type="InterPro" id="IPR032675">
    <property type="entry name" value="LRR_dom_sf"/>
</dbReference>
<organism evidence="8 9">
    <name type="scientific">Cocos nucifera</name>
    <name type="common">Coconut palm</name>
    <dbReference type="NCBI Taxonomy" id="13894"/>
    <lineage>
        <taxon>Eukaryota</taxon>
        <taxon>Viridiplantae</taxon>
        <taxon>Streptophyta</taxon>
        <taxon>Embryophyta</taxon>
        <taxon>Tracheophyta</taxon>
        <taxon>Spermatophyta</taxon>
        <taxon>Magnoliopsida</taxon>
        <taxon>Liliopsida</taxon>
        <taxon>Arecaceae</taxon>
        <taxon>Arecoideae</taxon>
        <taxon>Cocoseae</taxon>
        <taxon>Attaleinae</taxon>
        <taxon>Cocos</taxon>
    </lineage>
</organism>
<dbReference type="GO" id="GO:0016020">
    <property type="term" value="C:membrane"/>
    <property type="evidence" value="ECO:0007669"/>
    <property type="project" value="UniProtKB-SubCell"/>
</dbReference>